<proteinExistence type="predicted"/>
<evidence type="ECO:0000313" key="1">
    <source>
        <dbReference type="EMBL" id="TCZ73031.1"/>
    </source>
</evidence>
<dbReference type="RefSeq" id="WP_132420157.1">
    <property type="nucleotide sequence ID" value="NZ_SKFG01000035.1"/>
</dbReference>
<dbReference type="OrthoDB" id="2986513at2"/>
<dbReference type="AlphaFoldDB" id="A0A4R4E4U7"/>
<organism evidence="1 2">
    <name type="scientific">Paenibacillus albiflavus</name>
    <dbReference type="NCBI Taxonomy" id="2545760"/>
    <lineage>
        <taxon>Bacteria</taxon>
        <taxon>Bacillati</taxon>
        <taxon>Bacillota</taxon>
        <taxon>Bacilli</taxon>
        <taxon>Bacillales</taxon>
        <taxon>Paenibacillaceae</taxon>
        <taxon>Paenibacillus</taxon>
    </lineage>
</organism>
<name>A0A4R4E4U7_9BACL</name>
<gene>
    <name evidence="1" type="ORF">E0485_21660</name>
</gene>
<dbReference type="EMBL" id="SKFG01000035">
    <property type="protein sequence ID" value="TCZ73031.1"/>
    <property type="molecule type" value="Genomic_DNA"/>
</dbReference>
<dbReference type="InterPro" id="IPR014199">
    <property type="entry name" value="Spore_YtxC"/>
</dbReference>
<accession>A0A4R4E4U7</accession>
<reference evidence="1 2" key="1">
    <citation type="submission" date="2019-03" db="EMBL/GenBank/DDBJ databases">
        <authorList>
            <person name="Kim M.K.M."/>
        </authorList>
    </citation>
    <scope>NUCLEOTIDE SEQUENCE [LARGE SCALE GENOMIC DNA]</scope>
    <source>
        <strain evidence="1 2">18JY21-1</strain>
    </source>
</reference>
<dbReference type="Pfam" id="PF08812">
    <property type="entry name" value="YtxC"/>
    <property type="match status" value="1"/>
</dbReference>
<dbReference type="Proteomes" id="UP000295418">
    <property type="component" value="Unassembled WGS sequence"/>
</dbReference>
<keyword evidence="2" id="KW-1185">Reference proteome</keyword>
<comment type="caution">
    <text evidence="1">The sequence shown here is derived from an EMBL/GenBank/DDBJ whole genome shotgun (WGS) entry which is preliminary data.</text>
</comment>
<evidence type="ECO:0000313" key="2">
    <source>
        <dbReference type="Proteomes" id="UP000295418"/>
    </source>
</evidence>
<protein>
    <submittedName>
        <fullName evidence="1">Putative sporulation protein YtxC</fullName>
    </submittedName>
</protein>
<sequence length="303" mass="35628">MKLLSIIVKPSKSYVSKLYERITTELGNLHNGSILETIHCQSFDHYEQITIHANLLGDDSKELEVQIIDAVSIALAQHIIHEETSGILEDIITKEFHYRDVEELTQIKQYCTQFLNGSSDSPHDLEQSKVRRVLKMSTHLHQYIMENRVLNLKGFTRFRLDDYMEEMREIVEYAIDEFMMERQYKEFIALLKYFVYIQEAKISVVHLLHKGGHEFTILNDKMQPVDINRFESSLTTDFLEKDMNFEDMIVSTLITVSPANIYIHTKEPELPIIKTIMQIFEDRTEVCSHCPVCHRFFGEILRY</sequence>